<dbReference type="AlphaFoldDB" id="A0A8A3WQH3"/>
<organism evidence="14">
    <name type="scientific">Psammodromus algirus</name>
    <name type="common">Algerian sand racer</name>
    <name type="synonym">Lacerta algira</name>
    <dbReference type="NCBI Taxonomy" id="80460"/>
    <lineage>
        <taxon>Eukaryota</taxon>
        <taxon>Metazoa</taxon>
        <taxon>Chordata</taxon>
        <taxon>Craniata</taxon>
        <taxon>Vertebrata</taxon>
        <taxon>Euteleostomi</taxon>
        <taxon>Lepidosauria</taxon>
        <taxon>Squamata</taxon>
        <taxon>Bifurcata</taxon>
        <taxon>Unidentata</taxon>
        <taxon>Episquamata</taxon>
        <taxon>Laterata</taxon>
        <taxon>Lacertibaenia</taxon>
        <taxon>Lacertidae</taxon>
        <taxon>Psammodromus</taxon>
    </lineage>
</organism>
<dbReference type="EMBL" id="MW496117">
    <property type="protein sequence ID" value="QTA72607.1"/>
    <property type="molecule type" value="Genomic_DNA"/>
</dbReference>
<keyword evidence="4 12" id="KW-0138">CF(0)</keyword>
<evidence type="ECO:0000256" key="12">
    <source>
        <dbReference type="RuleBase" id="RU003661"/>
    </source>
</evidence>
<proteinExistence type="inferred from homology"/>
<evidence type="ECO:0000313" key="14">
    <source>
        <dbReference type="EMBL" id="QTA72607.1"/>
    </source>
</evidence>
<evidence type="ECO:0000256" key="6">
    <source>
        <dbReference type="ARBA" id="ARBA00022781"/>
    </source>
</evidence>
<keyword evidence="10 13" id="KW-0472">Membrane</keyword>
<evidence type="ECO:0000256" key="4">
    <source>
        <dbReference type="ARBA" id="ARBA00022547"/>
    </source>
</evidence>
<evidence type="ECO:0000256" key="10">
    <source>
        <dbReference type="ARBA" id="ARBA00023136"/>
    </source>
</evidence>
<evidence type="ECO:0000256" key="11">
    <source>
        <dbReference type="ARBA" id="ARBA00023310"/>
    </source>
</evidence>
<evidence type="ECO:0000256" key="3">
    <source>
        <dbReference type="ARBA" id="ARBA00022448"/>
    </source>
</evidence>
<dbReference type="RefSeq" id="YP_010234441.1">
    <property type="nucleotide sequence ID" value="NC_059776.1"/>
</dbReference>
<keyword evidence="5 12" id="KW-0812">Transmembrane</keyword>
<dbReference type="Pfam" id="PF00895">
    <property type="entry name" value="ATP-synt_8"/>
    <property type="match status" value="1"/>
</dbReference>
<geneLocation type="mitochondrion" evidence="14"/>
<evidence type="ECO:0000256" key="8">
    <source>
        <dbReference type="ARBA" id="ARBA00023065"/>
    </source>
</evidence>
<reference evidence="14" key="1">
    <citation type="journal article" name="Sci. Rep.">
        <title>Mitogenome analyses elucidate the evolutionary relationships of a probable Eocene wet tropics relic in the xerophile lizard genus Acanthodactylus.</title>
        <authorList>
            <person name="Kirchhof S."/>
            <person name="Lyra M.L."/>
            <person name="Rodriguez A."/>
            <person name="Ineich I."/>
            <person name="Muller J."/>
            <person name="Rodel M.O."/>
            <person name="Trape J.F."/>
            <person name="Vences M."/>
            <person name="Boissinot S."/>
        </authorList>
    </citation>
    <scope>NUCLEOTIDE SEQUENCE</scope>
</reference>
<feature type="transmembrane region" description="Helical" evidence="13">
    <location>
        <begin position="6"/>
        <end position="24"/>
    </location>
</feature>
<keyword evidence="6 12" id="KW-0375">Hydrogen ion transport</keyword>
<dbReference type="CTD" id="4509"/>
<dbReference type="GeneID" id="69228598"/>
<evidence type="ECO:0000256" key="5">
    <source>
        <dbReference type="ARBA" id="ARBA00022692"/>
    </source>
</evidence>
<keyword evidence="9 12" id="KW-0496">Mitochondrion</keyword>
<keyword evidence="11" id="KW-0066">ATP synthesis</keyword>
<evidence type="ECO:0000256" key="13">
    <source>
        <dbReference type="SAM" id="Phobius"/>
    </source>
</evidence>
<keyword evidence="3 12" id="KW-0813">Transport</keyword>
<dbReference type="PANTHER" id="PTHR39937:SF1">
    <property type="entry name" value="ATP SYNTHASE PROTEIN 8"/>
    <property type="match status" value="1"/>
</dbReference>
<comment type="subcellular location">
    <subcellularLocation>
        <location evidence="1 12">Mitochondrion membrane</location>
        <topology evidence="1 12">Single-pass membrane protein</topology>
    </subcellularLocation>
</comment>
<dbReference type="GO" id="GO:0015078">
    <property type="term" value="F:proton transmembrane transporter activity"/>
    <property type="evidence" value="ECO:0007669"/>
    <property type="project" value="InterPro"/>
</dbReference>
<dbReference type="InterPro" id="IPR001421">
    <property type="entry name" value="ATP8_metazoa"/>
</dbReference>
<gene>
    <name evidence="14" type="primary">ATP8</name>
</gene>
<keyword evidence="8 12" id="KW-0406">Ion transport</keyword>
<comment type="similarity">
    <text evidence="2 12">Belongs to the ATPase protein 8 family.</text>
</comment>
<evidence type="ECO:0000256" key="2">
    <source>
        <dbReference type="ARBA" id="ARBA00008892"/>
    </source>
</evidence>
<evidence type="ECO:0000256" key="7">
    <source>
        <dbReference type="ARBA" id="ARBA00022989"/>
    </source>
</evidence>
<dbReference type="GO" id="GO:0045259">
    <property type="term" value="C:proton-transporting ATP synthase complex"/>
    <property type="evidence" value="ECO:0007669"/>
    <property type="project" value="UniProtKB-KW"/>
</dbReference>
<dbReference type="GO" id="GO:0031966">
    <property type="term" value="C:mitochondrial membrane"/>
    <property type="evidence" value="ECO:0007669"/>
    <property type="project" value="UniProtKB-SubCell"/>
</dbReference>
<name>A0A8A3WQH3_PSAAL</name>
<accession>A0A8A3WQH3</accession>
<sequence length="54" mass="6570">MPQLNPAPWFFIFMFTWTLFIIIMNPKITNLMPTLQASYHHQTTSTTNWNWPWL</sequence>
<evidence type="ECO:0000256" key="9">
    <source>
        <dbReference type="ARBA" id="ARBA00023128"/>
    </source>
</evidence>
<dbReference type="PANTHER" id="PTHR39937">
    <property type="entry name" value="ATP SYNTHASE PROTEIN 8"/>
    <property type="match status" value="1"/>
</dbReference>
<evidence type="ECO:0000256" key="1">
    <source>
        <dbReference type="ARBA" id="ARBA00004304"/>
    </source>
</evidence>
<keyword evidence="7 13" id="KW-1133">Transmembrane helix</keyword>
<dbReference type="GO" id="GO:0015986">
    <property type="term" value="P:proton motive force-driven ATP synthesis"/>
    <property type="evidence" value="ECO:0007669"/>
    <property type="project" value="InterPro"/>
</dbReference>
<protein>
    <recommendedName>
        <fullName evidence="12">ATP synthase complex subunit 8</fullName>
    </recommendedName>
</protein>
<dbReference type="InterPro" id="IPR050635">
    <property type="entry name" value="ATPase_protein_8"/>
</dbReference>